<dbReference type="Proteomes" id="UP000184240">
    <property type="component" value="Unassembled WGS sequence"/>
</dbReference>
<dbReference type="PANTHER" id="PTHR40841">
    <property type="entry name" value="SIDEROPHORE TRIACETYLFUSARININE C ESTERASE"/>
    <property type="match status" value="1"/>
</dbReference>
<dbReference type="RefSeq" id="WP_072983383.1">
    <property type="nucleotide sequence ID" value="NZ_FQXT01000004.1"/>
</dbReference>
<dbReference type="Proteomes" id="UP000290037">
    <property type="component" value="Unassembled WGS sequence"/>
</dbReference>
<dbReference type="EMBL" id="FQXT01000004">
    <property type="protein sequence ID" value="SHI16242.1"/>
    <property type="molecule type" value="Genomic_DNA"/>
</dbReference>
<organism evidence="4 5">
    <name type="scientific">Leeuwenhoekiella palythoae</name>
    <dbReference type="NCBI Taxonomy" id="573501"/>
    <lineage>
        <taxon>Bacteria</taxon>
        <taxon>Pseudomonadati</taxon>
        <taxon>Bacteroidota</taxon>
        <taxon>Flavobacteriia</taxon>
        <taxon>Flavobacteriales</taxon>
        <taxon>Flavobacteriaceae</taxon>
        <taxon>Leeuwenhoekiella</taxon>
    </lineage>
</organism>
<keyword evidence="2 4" id="KW-0378">Hydrolase</keyword>
<evidence type="ECO:0000256" key="1">
    <source>
        <dbReference type="ARBA" id="ARBA00005622"/>
    </source>
</evidence>
<sequence>MYNSKIVLFLLGFFTYALGYSQHHAETNKQQIFSTSLKQERELWIKLPFNYDPAEAYDVMIVLDAEKYFELTNVLVDNRMRYGKLNPAILVGIPNPNMEERSRNLTFSRSTVDQKGEATTRYTSENSGKAEAFAAFLNEEVLSFLSQEFRVKQFGIIGHSFGGYFALYNSTLEDKISEYILIDPSLWYNNGEALQQIETHIERLKERDGIHFYLAHEDGIKNNSTKMASLARIFDKHDIAYTNFVYRNENHGSVILPALVDILRDKGKNIQRTPRHKIKK</sequence>
<protein>
    <submittedName>
        <fullName evidence="3">Alpha/beta superfamily hydrolase</fullName>
    </submittedName>
    <submittedName>
        <fullName evidence="4">Predicted hydrolase of the alpha/beta superfamily</fullName>
    </submittedName>
</protein>
<dbReference type="GO" id="GO:0016788">
    <property type="term" value="F:hydrolase activity, acting on ester bonds"/>
    <property type="evidence" value="ECO:0007669"/>
    <property type="project" value="TreeGrafter"/>
</dbReference>
<evidence type="ECO:0000313" key="6">
    <source>
        <dbReference type="Proteomes" id="UP000290037"/>
    </source>
</evidence>
<dbReference type="STRING" id="573501.SAMN04487999_2422"/>
<evidence type="ECO:0000256" key="2">
    <source>
        <dbReference type="ARBA" id="ARBA00022801"/>
    </source>
</evidence>
<gene>
    <name evidence="3" type="ORF">DSM01_1698</name>
    <name evidence="4" type="ORF">SAMN04487999_2422</name>
</gene>
<dbReference type="InterPro" id="IPR029058">
    <property type="entry name" value="AB_hydrolase_fold"/>
</dbReference>
<reference evidence="3 6" key="3">
    <citation type="submission" date="2018-07" db="EMBL/GenBank/DDBJ databases">
        <title>Leeuwenhoekiella genomics.</title>
        <authorList>
            <person name="Tahon G."/>
            <person name="Willems A."/>
        </authorList>
    </citation>
    <scope>NUCLEOTIDE SEQUENCE [LARGE SCALE GENOMIC DNA]</scope>
    <source>
        <strain evidence="3 6">LMG 24856</strain>
    </source>
</reference>
<dbReference type="Pfam" id="PF00756">
    <property type="entry name" value="Esterase"/>
    <property type="match status" value="1"/>
</dbReference>
<dbReference type="AlphaFoldDB" id="A0A1M5YVZ2"/>
<comment type="similarity">
    <text evidence="1">Belongs to the esterase D family.</text>
</comment>
<evidence type="ECO:0000313" key="3">
    <source>
        <dbReference type="EMBL" id="RXG29596.1"/>
    </source>
</evidence>
<name>A0A1M5YVZ2_9FLAO</name>
<proteinExistence type="inferred from homology"/>
<evidence type="ECO:0000313" key="5">
    <source>
        <dbReference type="Proteomes" id="UP000184240"/>
    </source>
</evidence>
<dbReference type="PANTHER" id="PTHR40841:SF2">
    <property type="entry name" value="SIDEROPHORE-DEGRADING ESTERASE (EUROFUNG)"/>
    <property type="match status" value="1"/>
</dbReference>
<reference evidence="4" key="1">
    <citation type="submission" date="2016-11" db="EMBL/GenBank/DDBJ databases">
        <authorList>
            <person name="Jaros S."/>
            <person name="Januszkiewicz K."/>
            <person name="Wedrychowicz H."/>
        </authorList>
    </citation>
    <scope>NUCLEOTIDE SEQUENCE [LARGE SCALE GENOMIC DNA]</scope>
    <source>
        <strain evidence="4">DSM 19859</strain>
    </source>
</reference>
<accession>A0A1M5YVZ2</accession>
<dbReference type="InterPro" id="IPR052558">
    <property type="entry name" value="Siderophore_Hydrolase_D"/>
</dbReference>
<dbReference type="EMBL" id="QOVN01000003">
    <property type="protein sequence ID" value="RXG29596.1"/>
    <property type="molecule type" value="Genomic_DNA"/>
</dbReference>
<reference evidence="5" key="2">
    <citation type="submission" date="2016-11" db="EMBL/GenBank/DDBJ databases">
        <authorList>
            <person name="Varghese N."/>
            <person name="Submissions S."/>
        </authorList>
    </citation>
    <scope>NUCLEOTIDE SEQUENCE [LARGE SCALE GENOMIC DNA]</scope>
    <source>
        <strain evidence="5">DSM 19859</strain>
    </source>
</reference>
<dbReference type="Gene3D" id="3.40.50.1820">
    <property type="entry name" value="alpha/beta hydrolase"/>
    <property type="match status" value="1"/>
</dbReference>
<dbReference type="OrthoDB" id="9784036at2"/>
<dbReference type="InterPro" id="IPR000801">
    <property type="entry name" value="Esterase-like"/>
</dbReference>
<evidence type="ECO:0000313" key="4">
    <source>
        <dbReference type="EMBL" id="SHI16242.1"/>
    </source>
</evidence>
<keyword evidence="6" id="KW-1185">Reference proteome</keyword>
<dbReference type="SUPFAM" id="SSF53474">
    <property type="entry name" value="alpha/beta-Hydrolases"/>
    <property type="match status" value="1"/>
</dbReference>